<keyword evidence="3" id="KW-0805">Transcription regulation</keyword>
<evidence type="ECO:0000256" key="3">
    <source>
        <dbReference type="ARBA" id="ARBA00023015"/>
    </source>
</evidence>
<evidence type="ECO:0000259" key="7">
    <source>
        <dbReference type="Pfam" id="PF08281"/>
    </source>
</evidence>
<evidence type="ECO:0000259" key="6">
    <source>
        <dbReference type="Pfam" id="PF04542"/>
    </source>
</evidence>
<feature type="domain" description="SnoaL-like" evidence="8">
    <location>
        <begin position="185"/>
        <end position="275"/>
    </location>
</feature>
<dbReference type="PANTHER" id="PTHR30173">
    <property type="entry name" value="SIGMA 19 FACTOR"/>
    <property type="match status" value="1"/>
</dbReference>
<evidence type="ECO:0000313" key="9">
    <source>
        <dbReference type="EMBL" id="MDP9847666.1"/>
    </source>
</evidence>
<dbReference type="InterPro" id="IPR007627">
    <property type="entry name" value="RNA_pol_sigma70_r2"/>
</dbReference>
<keyword evidence="10" id="KW-1185">Reference proteome</keyword>
<dbReference type="SUPFAM" id="SSF88946">
    <property type="entry name" value="Sigma2 domain of RNA polymerase sigma factors"/>
    <property type="match status" value="1"/>
</dbReference>
<comment type="subunit">
    <text evidence="2">Interacts transiently with the RNA polymerase catalytic core formed by RpoA, RpoB, RpoC and RpoZ (2 alpha, 1 beta, 1 beta' and 1 omega subunit) to form the RNA polymerase holoenzyme that can initiate transcription.</text>
</comment>
<dbReference type="InterPro" id="IPR013249">
    <property type="entry name" value="RNA_pol_sigma70_r4_t2"/>
</dbReference>
<evidence type="ECO:0000313" key="10">
    <source>
        <dbReference type="Proteomes" id="UP001225356"/>
    </source>
</evidence>
<dbReference type="SUPFAM" id="SSF54427">
    <property type="entry name" value="NTF2-like"/>
    <property type="match status" value="1"/>
</dbReference>
<gene>
    <name evidence="9" type="ORF">J2853_006877</name>
</gene>
<dbReference type="Gene3D" id="1.10.10.10">
    <property type="entry name" value="Winged helix-like DNA-binding domain superfamily/Winged helix DNA-binding domain"/>
    <property type="match status" value="1"/>
</dbReference>
<evidence type="ECO:0000259" key="8">
    <source>
        <dbReference type="Pfam" id="PF12680"/>
    </source>
</evidence>
<dbReference type="Pfam" id="PF12680">
    <property type="entry name" value="SnoaL_2"/>
    <property type="match status" value="1"/>
</dbReference>
<comment type="similarity">
    <text evidence="1">Belongs to the sigma-70 factor family. ECF subfamily.</text>
</comment>
<dbReference type="RefSeq" id="WP_307564735.1">
    <property type="nucleotide sequence ID" value="NZ_JAUSQU010000001.1"/>
</dbReference>
<dbReference type="EMBL" id="JAUSQU010000001">
    <property type="protein sequence ID" value="MDP9847666.1"/>
    <property type="molecule type" value="Genomic_DNA"/>
</dbReference>
<dbReference type="Pfam" id="PF08281">
    <property type="entry name" value="Sigma70_r4_2"/>
    <property type="match status" value="1"/>
</dbReference>
<protein>
    <submittedName>
        <fullName evidence="9">RNA polymerase sigma-70 factor (ECF subfamily)</fullName>
    </submittedName>
</protein>
<evidence type="ECO:0000256" key="4">
    <source>
        <dbReference type="ARBA" id="ARBA00023082"/>
    </source>
</evidence>
<dbReference type="InterPro" id="IPR032710">
    <property type="entry name" value="NTF2-like_dom_sf"/>
</dbReference>
<sequence length="312" mass="33895">MHPEDPQAANALDQAASSFNGLRPRLFGIAYRLLGSSAEAEDIVQEVWVRWQSTDRTVVMDPAAFLATTTTRLAINVAQSARKRRETYIGPWLPDPVDTGADPEARAERGEELELAVLLLLEKLPPTERAAYVLRESFDYPYGQIATILQLSEANTRQLVSRARKHIATERRTPVSSSAHRRLLKAFLAAAQKGDFAALEELFAADVVSYSDGGGAVRDAARIPVAGRTRVARFVAAFSSRFWPGTAITWVEANGQPGVLISQGETIVALLTISASAQGIDQLMWMMNPGKLSGSHWRLQGRAGAASGSEPD</sequence>
<dbReference type="NCBIfam" id="TIGR02957">
    <property type="entry name" value="SigX4"/>
    <property type="match status" value="1"/>
</dbReference>
<dbReference type="SUPFAM" id="SSF88659">
    <property type="entry name" value="Sigma3 and sigma4 domains of RNA polymerase sigma factors"/>
    <property type="match status" value="1"/>
</dbReference>
<evidence type="ECO:0000256" key="5">
    <source>
        <dbReference type="ARBA" id="ARBA00023163"/>
    </source>
</evidence>
<dbReference type="Proteomes" id="UP001225356">
    <property type="component" value="Unassembled WGS sequence"/>
</dbReference>
<evidence type="ECO:0000256" key="2">
    <source>
        <dbReference type="ARBA" id="ARBA00011344"/>
    </source>
</evidence>
<dbReference type="NCBIfam" id="NF007214">
    <property type="entry name" value="PRK09636.1"/>
    <property type="match status" value="1"/>
</dbReference>
<dbReference type="InterPro" id="IPR037401">
    <property type="entry name" value="SnoaL-like"/>
</dbReference>
<dbReference type="InterPro" id="IPR036388">
    <property type="entry name" value="WH-like_DNA-bd_sf"/>
</dbReference>
<keyword evidence="5" id="KW-0804">Transcription</keyword>
<dbReference type="Pfam" id="PF04542">
    <property type="entry name" value="Sigma70_r2"/>
    <property type="match status" value="1"/>
</dbReference>
<organism evidence="9 10">
    <name type="scientific">Streptosporangium lutulentum</name>
    <dbReference type="NCBI Taxonomy" id="1461250"/>
    <lineage>
        <taxon>Bacteria</taxon>
        <taxon>Bacillati</taxon>
        <taxon>Actinomycetota</taxon>
        <taxon>Actinomycetes</taxon>
        <taxon>Streptosporangiales</taxon>
        <taxon>Streptosporangiaceae</taxon>
        <taxon>Streptosporangium</taxon>
    </lineage>
</organism>
<dbReference type="NCBIfam" id="TIGR02937">
    <property type="entry name" value="sigma70-ECF"/>
    <property type="match status" value="1"/>
</dbReference>
<comment type="caution">
    <text evidence="9">The sequence shown here is derived from an EMBL/GenBank/DDBJ whole genome shotgun (WGS) entry which is preliminary data.</text>
</comment>
<dbReference type="Gene3D" id="3.10.450.50">
    <property type="match status" value="1"/>
</dbReference>
<dbReference type="InterPro" id="IPR014284">
    <property type="entry name" value="RNA_pol_sigma-70_dom"/>
</dbReference>
<feature type="domain" description="RNA polymerase sigma-70 region 2" evidence="6">
    <location>
        <begin position="22"/>
        <end position="82"/>
    </location>
</feature>
<proteinExistence type="inferred from homology"/>
<accession>A0ABT9QLN4</accession>
<evidence type="ECO:0000256" key="1">
    <source>
        <dbReference type="ARBA" id="ARBA00010641"/>
    </source>
</evidence>
<keyword evidence="4" id="KW-0731">Sigma factor</keyword>
<reference evidence="9 10" key="1">
    <citation type="submission" date="2023-07" db="EMBL/GenBank/DDBJ databases">
        <title>Sequencing the genomes of 1000 actinobacteria strains.</title>
        <authorList>
            <person name="Klenk H.-P."/>
        </authorList>
    </citation>
    <scope>NUCLEOTIDE SEQUENCE [LARGE SCALE GENOMIC DNA]</scope>
    <source>
        <strain evidence="9 10">DSM 46740</strain>
    </source>
</reference>
<name>A0ABT9QLN4_9ACTN</name>
<dbReference type="PANTHER" id="PTHR30173:SF36">
    <property type="entry name" value="ECF RNA POLYMERASE SIGMA FACTOR SIGJ"/>
    <property type="match status" value="1"/>
</dbReference>
<dbReference type="InterPro" id="IPR013325">
    <property type="entry name" value="RNA_pol_sigma_r2"/>
</dbReference>
<dbReference type="InterPro" id="IPR014303">
    <property type="entry name" value="RNA_pol_sigma-70_ECF"/>
</dbReference>
<feature type="domain" description="RNA polymerase sigma factor 70 region 4 type 2" evidence="7">
    <location>
        <begin position="116"/>
        <end position="167"/>
    </location>
</feature>
<dbReference type="Gene3D" id="1.10.1740.10">
    <property type="match status" value="1"/>
</dbReference>
<dbReference type="InterPro" id="IPR052704">
    <property type="entry name" value="ECF_Sigma-70_Domain"/>
</dbReference>
<dbReference type="InterPro" id="IPR013324">
    <property type="entry name" value="RNA_pol_sigma_r3/r4-like"/>
</dbReference>